<organism evidence="1 2">
    <name type="scientific">Crotalaria pallida</name>
    <name type="common">Smooth rattlebox</name>
    <name type="synonym">Crotalaria striata</name>
    <dbReference type="NCBI Taxonomy" id="3830"/>
    <lineage>
        <taxon>Eukaryota</taxon>
        <taxon>Viridiplantae</taxon>
        <taxon>Streptophyta</taxon>
        <taxon>Embryophyta</taxon>
        <taxon>Tracheophyta</taxon>
        <taxon>Spermatophyta</taxon>
        <taxon>Magnoliopsida</taxon>
        <taxon>eudicotyledons</taxon>
        <taxon>Gunneridae</taxon>
        <taxon>Pentapetalae</taxon>
        <taxon>rosids</taxon>
        <taxon>fabids</taxon>
        <taxon>Fabales</taxon>
        <taxon>Fabaceae</taxon>
        <taxon>Papilionoideae</taxon>
        <taxon>50 kb inversion clade</taxon>
        <taxon>genistoids sensu lato</taxon>
        <taxon>core genistoids</taxon>
        <taxon>Crotalarieae</taxon>
        <taxon>Crotalaria</taxon>
    </lineage>
</organism>
<comment type="caution">
    <text evidence="1">The sequence shown here is derived from an EMBL/GenBank/DDBJ whole genome shotgun (WGS) entry which is preliminary data.</text>
</comment>
<gene>
    <name evidence="1" type="ORF">RIF29_03304</name>
</gene>
<evidence type="ECO:0000313" key="1">
    <source>
        <dbReference type="EMBL" id="KAK7289570.1"/>
    </source>
</evidence>
<evidence type="ECO:0000313" key="2">
    <source>
        <dbReference type="Proteomes" id="UP001372338"/>
    </source>
</evidence>
<dbReference type="AlphaFoldDB" id="A0AAN9IZT7"/>
<proteinExistence type="predicted"/>
<dbReference type="Proteomes" id="UP001372338">
    <property type="component" value="Unassembled WGS sequence"/>
</dbReference>
<protein>
    <submittedName>
        <fullName evidence="1">Uncharacterized protein</fullName>
    </submittedName>
</protein>
<name>A0AAN9IZT7_CROPI</name>
<accession>A0AAN9IZT7</accession>
<sequence>MLSLSLSSRLLTASAAPRYTLTPSQVNHHHVFFPHHPRRVFASATSRSRIETRYNRLYPIVSTSIYEEFYSVSLRHDPFLHFPLSTNSLSLTRSCLLNSAPRSAATRPCRESPPSTSGWFTFSSFKLWFRLHLRTEASVHHFTFNSSLSY</sequence>
<reference evidence="1 2" key="1">
    <citation type="submission" date="2024-01" db="EMBL/GenBank/DDBJ databases">
        <title>The genomes of 5 underutilized Papilionoideae crops provide insights into root nodulation and disease resistanc.</title>
        <authorList>
            <person name="Yuan L."/>
        </authorList>
    </citation>
    <scope>NUCLEOTIDE SEQUENCE [LARGE SCALE GENOMIC DNA]</scope>
    <source>
        <strain evidence="1">ZHUSHIDOU_FW_LH</strain>
        <tissue evidence="1">Leaf</tissue>
    </source>
</reference>
<keyword evidence="2" id="KW-1185">Reference proteome</keyword>
<dbReference type="EMBL" id="JAYWIO010000001">
    <property type="protein sequence ID" value="KAK7289570.1"/>
    <property type="molecule type" value="Genomic_DNA"/>
</dbReference>